<evidence type="ECO:0000256" key="1">
    <source>
        <dbReference type="SAM" id="Phobius"/>
    </source>
</evidence>
<reference evidence="3" key="1">
    <citation type="submission" date="2018-12" db="EMBL/GenBank/DDBJ databases">
        <title>Tengunoibacter tsumagoiensis gen. nov., sp. nov., Dictyobacter kobayashii sp. nov., D. alpinus sp. nov., and D. joshuensis sp. nov. and description of Dictyobacteraceae fam. nov. within the order Ktedonobacterales isolated from Tengu-no-mugimeshi.</title>
        <authorList>
            <person name="Wang C.M."/>
            <person name="Zheng Y."/>
            <person name="Sakai Y."/>
            <person name="Toyoda A."/>
            <person name="Minakuchi Y."/>
            <person name="Abe K."/>
            <person name="Yokota A."/>
            <person name="Yabe S."/>
        </authorList>
    </citation>
    <scope>NUCLEOTIDE SEQUENCE [LARGE SCALE GENOMIC DNA]</scope>
    <source>
        <strain evidence="3">Uno16</strain>
    </source>
</reference>
<sequence>MSTKVRTNVSGLLYSLTLIILAIVTTVIAIAISERNFHNSLVNLSTFAGAIVATIIHTFLWLFVILSPRKPTRLRASLIGLGTGLLIYPIAASTLSLLLAHQGNLATWAWIALLMLLSSGWLLAALYTIADLFMVSRLQKLIERLQTNSDTR</sequence>
<keyword evidence="1" id="KW-1133">Transmembrane helix</keyword>
<dbReference type="AlphaFoldDB" id="A0A402BGY1"/>
<keyword evidence="3" id="KW-1185">Reference proteome</keyword>
<proteinExistence type="predicted"/>
<feature type="transmembrane region" description="Helical" evidence="1">
    <location>
        <begin position="78"/>
        <end position="101"/>
    </location>
</feature>
<evidence type="ECO:0000313" key="2">
    <source>
        <dbReference type="EMBL" id="GCE30589.1"/>
    </source>
</evidence>
<comment type="caution">
    <text evidence="2">The sequence shown here is derived from an EMBL/GenBank/DDBJ whole genome shotgun (WGS) entry which is preliminary data.</text>
</comment>
<dbReference type="EMBL" id="BIFT01000002">
    <property type="protein sequence ID" value="GCE30589.1"/>
    <property type="molecule type" value="Genomic_DNA"/>
</dbReference>
<feature type="transmembrane region" description="Helical" evidence="1">
    <location>
        <begin position="12"/>
        <end position="32"/>
    </location>
</feature>
<evidence type="ECO:0000313" key="3">
    <source>
        <dbReference type="Proteomes" id="UP000287171"/>
    </source>
</evidence>
<gene>
    <name evidence="2" type="ORF">KDA_60730</name>
</gene>
<feature type="transmembrane region" description="Helical" evidence="1">
    <location>
        <begin position="44"/>
        <end position="66"/>
    </location>
</feature>
<dbReference type="OrthoDB" id="163547at2"/>
<evidence type="ECO:0008006" key="4">
    <source>
        <dbReference type="Google" id="ProtNLM"/>
    </source>
</evidence>
<name>A0A402BGY1_9CHLR</name>
<accession>A0A402BGY1</accession>
<keyword evidence="1" id="KW-0472">Membrane</keyword>
<feature type="transmembrane region" description="Helical" evidence="1">
    <location>
        <begin position="107"/>
        <end position="130"/>
    </location>
</feature>
<keyword evidence="1" id="KW-0812">Transmembrane</keyword>
<organism evidence="2 3">
    <name type="scientific">Dictyobacter alpinus</name>
    <dbReference type="NCBI Taxonomy" id="2014873"/>
    <lineage>
        <taxon>Bacteria</taxon>
        <taxon>Bacillati</taxon>
        <taxon>Chloroflexota</taxon>
        <taxon>Ktedonobacteria</taxon>
        <taxon>Ktedonobacterales</taxon>
        <taxon>Dictyobacteraceae</taxon>
        <taxon>Dictyobacter</taxon>
    </lineage>
</organism>
<protein>
    <recommendedName>
        <fullName evidence="4">DUF3021 domain-containing protein</fullName>
    </recommendedName>
</protein>
<dbReference type="RefSeq" id="WP_126630659.1">
    <property type="nucleotide sequence ID" value="NZ_BIFT01000002.1"/>
</dbReference>
<dbReference type="Proteomes" id="UP000287171">
    <property type="component" value="Unassembled WGS sequence"/>
</dbReference>